<keyword evidence="2" id="KW-1185">Reference proteome</keyword>
<dbReference type="InterPro" id="IPR005378">
    <property type="entry name" value="Vps35"/>
</dbReference>
<evidence type="ECO:0000313" key="1">
    <source>
        <dbReference type="EMBL" id="GJU10125.1"/>
    </source>
</evidence>
<sequence>MGEFNADQQRAFCQFVTGAPRLSLGGLAVLNPKYLLCTVGSVYIKSKEAPAKDILKDLVEMCRGIFLKSARISYLILVLSMKVMKKQLSVTDTLLHDLCVILPIVNNWLNVAKISTYAHPVSADIK</sequence>
<dbReference type="EMBL" id="BQNB010021793">
    <property type="protein sequence ID" value="GJU10125.1"/>
    <property type="molecule type" value="Genomic_DNA"/>
</dbReference>
<reference evidence="1" key="1">
    <citation type="journal article" date="2022" name="Int. J. Mol. Sci.">
        <title>Draft Genome of Tanacetum Coccineum: Genomic Comparison of Closely Related Tanacetum-Family Plants.</title>
        <authorList>
            <person name="Yamashiro T."/>
            <person name="Shiraishi A."/>
            <person name="Nakayama K."/>
            <person name="Satake H."/>
        </authorList>
    </citation>
    <scope>NUCLEOTIDE SEQUENCE</scope>
</reference>
<dbReference type="Pfam" id="PF03635">
    <property type="entry name" value="Vps35"/>
    <property type="match status" value="1"/>
</dbReference>
<dbReference type="InterPro" id="IPR035983">
    <property type="entry name" value="Hect_E3_ubiquitin_ligase"/>
</dbReference>
<dbReference type="PANTHER" id="PTHR11099">
    <property type="entry name" value="VACUOLAR SORTING PROTEIN 35"/>
    <property type="match status" value="1"/>
</dbReference>
<organism evidence="1 2">
    <name type="scientific">Tanacetum coccineum</name>
    <dbReference type="NCBI Taxonomy" id="301880"/>
    <lineage>
        <taxon>Eukaryota</taxon>
        <taxon>Viridiplantae</taxon>
        <taxon>Streptophyta</taxon>
        <taxon>Embryophyta</taxon>
        <taxon>Tracheophyta</taxon>
        <taxon>Spermatophyta</taxon>
        <taxon>Magnoliopsida</taxon>
        <taxon>eudicotyledons</taxon>
        <taxon>Gunneridae</taxon>
        <taxon>Pentapetalae</taxon>
        <taxon>asterids</taxon>
        <taxon>campanulids</taxon>
        <taxon>Asterales</taxon>
        <taxon>Asteraceae</taxon>
        <taxon>Asteroideae</taxon>
        <taxon>Anthemideae</taxon>
        <taxon>Anthemidinae</taxon>
        <taxon>Tanacetum</taxon>
    </lineage>
</organism>
<proteinExistence type="predicted"/>
<dbReference type="Gene3D" id="3.30.2410.10">
    <property type="entry name" value="Hect, E3 ligase catalytic domain"/>
    <property type="match status" value="1"/>
</dbReference>
<dbReference type="Proteomes" id="UP001151760">
    <property type="component" value="Unassembled WGS sequence"/>
</dbReference>
<name>A0ABQ5JC62_9ASTR</name>
<comment type="caution">
    <text evidence="1">The sequence shown here is derived from an EMBL/GenBank/DDBJ whole genome shotgun (WGS) entry which is preliminary data.</text>
</comment>
<protein>
    <submittedName>
        <fullName evidence="1">Vacuolar protein sorting-associated protein 35B</fullName>
    </submittedName>
</protein>
<evidence type="ECO:0000313" key="2">
    <source>
        <dbReference type="Proteomes" id="UP001151760"/>
    </source>
</evidence>
<gene>
    <name evidence="1" type="ORF">Tco_1132521</name>
</gene>
<reference evidence="1" key="2">
    <citation type="submission" date="2022-01" db="EMBL/GenBank/DDBJ databases">
        <authorList>
            <person name="Yamashiro T."/>
            <person name="Shiraishi A."/>
            <person name="Satake H."/>
            <person name="Nakayama K."/>
        </authorList>
    </citation>
    <scope>NUCLEOTIDE SEQUENCE</scope>
</reference>
<dbReference type="PANTHER" id="PTHR11099:SF0">
    <property type="entry name" value="VACUOLAR PROTEIN SORTING-ASSOCIATED PROTEIN 35"/>
    <property type="match status" value="1"/>
</dbReference>
<dbReference type="SUPFAM" id="SSF56204">
    <property type="entry name" value="Hect, E3 ligase catalytic domain"/>
    <property type="match status" value="1"/>
</dbReference>
<accession>A0ABQ5JC62</accession>